<dbReference type="EMBL" id="JANAWD010000045">
    <property type="protein sequence ID" value="KAJ3489425.1"/>
    <property type="molecule type" value="Genomic_DNA"/>
</dbReference>
<dbReference type="AlphaFoldDB" id="A0AAD5YM66"/>
<dbReference type="Proteomes" id="UP001212997">
    <property type="component" value="Unassembled WGS sequence"/>
</dbReference>
<comment type="caution">
    <text evidence="2">The sequence shown here is derived from an EMBL/GenBank/DDBJ whole genome shotgun (WGS) entry which is preliminary data.</text>
</comment>
<sequence length="88" mass="9416">MNAQVEQRGPTGSSPLAQSTTELSVASVPSADRVAQVDEDVIVSTYKSFPSLRALRARKDPSVVDPVRISTRSSFSVRVAIIILSCVL</sequence>
<protein>
    <submittedName>
        <fullName evidence="2">Uncharacterized protein</fullName>
    </submittedName>
</protein>
<accession>A0AAD5YM66</accession>
<feature type="region of interest" description="Disordered" evidence="1">
    <location>
        <begin position="1"/>
        <end position="22"/>
    </location>
</feature>
<keyword evidence="3" id="KW-1185">Reference proteome</keyword>
<evidence type="ECO:0000313" key="2">
    <source>
        <dbReference type="EMBL" id="KAJ3489425.1"/>
    </source>
</evidence>
<gene>
    <name evidence="2" type="ORF">NLI96_g2129</name>
</gene>
<evidence type="ECO:0000256" key="1">
    <source>
        <dbReference type="SAM" id="MobiDB-lite"/>
    </source>
</evidence>
<proteinExistence type="predicted"/>
<name>A0AAD5YM66_9APHY</name>
<reference evidence="2" key="1">
    <citation type="submission" date="2022-07" db="EMBL/GenBank/DDBJ databases">
        <title>Genome Sequence of Physisporinus lineatus.</title>
        <authorList>
            <person name="Buettner E."/>
        </authorList>
    </citation>
    <scope>NUCLEOTIDE SEQUENCE</scope>
    <source>
        <strain evidence="2">VT162</strain>
    </source>
</reference>
<evidence type="ECO:0000313" key="3">
    <source>
        <dbReference type="Proteomes" id="UP001212997"/>
    </source>
</evidence>
<organism evidence="2 3">
    <name type="scientific">Meripilus lineatus</name>
    <dbReference type="NCBI Taxonomy" id="2056292"/>
    <lineage>
        <taxon>Eukaryota</taxon>
        <taxon>Fungi</taxon>
        <taxon>Dikarya</taxon>
        <taxon>Basidiomycota</taxon>
        <taxon>Agaricomycotina</taxon>
        <taxon>Agaricomycetes</taxon>
        <taxon>Polyporales</taxon>
        <taxon>Meripilaceae</taxon>
        <taxon>Meripilus</taxon>
    </lineage>
</organism>